<name>A0A0A9F6D8_ARUDO</name>
<organism evidence="1">
    <name type="scientific">Arundo donax</name>
    <name type="common">Giant reed</name>
    <name type="synonym">Donax arundinaceus</name>
    <dbReference type="NCBI Taxonomy" id="35708"/>
    <lineage>
        <taxon>Eukaryota</taxon>
        <taxon>Viridiplantae</taxon>
        <taxon>Streptophyta</taxon>
        <taxon>Embryophyta</taxon>
        <taxon>Tracheophyta</taxon>
        <taxon>Spermatophyta</taxon>
        <taxon>Magnoliopsida</taxon>
        <taxon>Liliopsida</taxon>
        <taxon>Poales</taxon>
        <taxon>Poaceae</taxon>
        <taxon>PACMAD clade</taxon>
        <taxon>Arundinoideae</taxon>
        <taxon>Arundineae</taxon>
        <taxon>Arundo</taxon>
    </lineage>
</organism>
<dbReference type="AlphaFoldDB" id="A0A0A9F6D8"/>
<accession>A0A0A9F6D8</accession>
<dbReference type="EMBL" id="GBRH01189979">
    <property type="protein sequence ID" value="JAE07917.1"/>
    <property type="molecule type" value="Transcribed_RNA"/>
</dbReference>
<evidence type="ECO:0000313" key="1">
    <source>
        <dbReference type="EMBL" id="JAE07917.1"/>
    </source>
</evidence>
<reference evidence="1" key="2">
    <citation type="journal article" date="2015" name="Data Brief">
        <title>Shoot transcriptome of the giant reed, Arundo donax.</title>
        <authorList>
            <person name="Barrero R.A."/>
            <person name="Guerrero F.D."/>
            <person name="Moolhuijzen P."/>
            <person name="Goolsby J.A."/>
            <person name="Tidwell J."/>
            <person name="Bellgard S.E."/>
            <person name="Bellgard M.I."/>
        </authorList>
    </citation>
    <scope>NUCLEOTIDE SEQUENCE</scope>
    <source>
        <tissue evidence="1">Shoot tissue taken approximately 20 cm above the soil surface</tissue>
    </source>
</reference>
<protein>
    <submittedName>
        <fullName evidence="1">Uncharacterized protein</fullName>
    </submittedName>
</protein>
<proteinExistence type="predicted"/>
<sequence>MLFNLVSTMFSLLSLWLASHFIPDQACLFISVYLV</sequence>
<reference evidence="1" key="1">
    <citation type="submission" date="2014-09" db="EMBL/GenBank/DDBJ databases">
        <authorList>
            <person name="Magalhaes I.L.F."/>
            <person name="Oliveira U."/>
            <person name="Santos F.R."/>
            <person name="Vidigal T.H.D.A."/>
            <person name="Brescovit A.D."/>
            <person name="Santos A.J."/>
        </authorList>
    </citation>
    <scope>NUCLEOTIDE SEQUENCE</scope>
    <source>
        <tissue evidence="1">Shoot tissue taken approximately 20 cm above the soil surface</tissue>
    </source>
</reference>